<evidence type="ECO:0000313" key="4">
    <source>
        <dbReference type="Proteomes" id="UP000292564"/>
    </source>
</evidence>
<dbReference type="PANTHER" id="PTHR43428:SF1">
    <property type="entry name" value="ARSENATE REDUCTASE"/>
    <property type="match status" value="1"/>
</dbReference>
<dbReference type="SMART" id="SM00226">
    <property type="entry name" value="LMWPc"/>
    <property type="match status" value="1"/>
</dbReference>
<keyword evidence="1" id="KW-0059">Arsenical resistance</keyword>
<dbReference type="OrthoDB" id="9784339at2"/>
<name>A0A4Q7ZJ42_9ACTN</name>
<gene>
    <name evidence="3" type="ORF">EV385_1914</name>
</gene>
<organism evidence="3 4">
    <name type="scientific">Krasilnikovia cinnamomea</name>
    <dbReference type="NCBI Taxonomy" id="349313"/>
    <lineage>
        <taxon>Bacteria</taxon>
        <taxon>Bacillati</taxon>
        <taxon>Actinomycetota</taxon>
        <taxon>Actinomycetes</taxon>
        <taxon>Micromonosporales</taxon>
        <taxon>Micromonosporaceae</taxon>
        <taxon>Krasilnikovia</taxon>
    </lineage>
</organism>
<dbReference type="InterPro" id="IPR023485">
    <property type="entry name" value="Ptyr_pPase"/>
</dbReference>
<proteinExistence type="predicted"/>
<reference evidence="3 4" key="1">
    <citation type="submission" date="2019-02" db="EMBL/GenBank/DDBJ databases">
        <title>Sequencing the genomes of 1000 actinobacteria strains.</title>
        <authorList>
            <person name="Klenk H.-P."/>
        </authorList>
    </citation>
    <scope>NUCLEOTIDE SEQUENCE [LARGE SCALE GENOMIC DNA]</scope>
    <source>
        <strain evidence="3 4">DSM 45162</strain>
    </source>
</reference>
<dbReference type="AlphaFoldDB" id="A0A4Q7ZJ42"/>
<feature type="domain" description="Phosphotyrosine protein phosphatase I" evidence="2">
    <location>
        <begin position="6"/>
        <end position="192"/>
    </location>
</feature>
<dbReference type="Proteomes" id="UP000292564">
    <property type="component" value="Unassembled WGS sequence"/>
</dbReference>
<evidence type="ECO:0000259" key="2">
    <source>
        <dbReference type="SMART" id="SM00226"/>
    </source>
</evidence>
<accession>A0A4Q7ZJ42</accession>
<sequence length="207" mass="22151">MDDDRFEILFVCHANLCRSPLAERLARRALQDAFGPAARAVLVSSAGTHAFEAPAMHEGSAAVLAECGIDAGGFTSRRLRESMVANADLVLTAGREQRANCVSLAPSALRRTFTLRQFTRLVAAVRPTPDLVAGPVPRRLHVLIDRVHDTRHLVPAVTAAEDDLPDPVNRPIEAFRDCAAEIWQSFGAVVGAIAAPRRGSGEVIAGS</sequence>
<dbReference type="EMBL" id="SHKY01000001">
    <property type="protein sequence ID" value="RZU50149.1"/>
    <property type="molecule type" value="Genomic_DNA"/>
</dbReference>
<dbReference type="Pfam" id="PF01451">
    <property type="entry name" value="LMWPc"/>
    <property type="match status" value="1"/>
</dbReference>
<protein>
    <submittedName>
        <fullName evidence="3">Protein-tyrosine phosphatase</fullName>
    </submittedName>
</protein>
<dbReference type="InterPro" id="IPR036196">
    <property type="entry name" value="Ptyr_pPase_sf"/>
</dbReference>
<dbReference type="PANTHER" id="PTHR43428">
    <property type="entry name" value="ARSENATE REDUCTASE"/>
    <property type="match status" value="1"/>
</dbReference>
<dbReference type="GO" id="GO:0046685">
    <property type="term" value="P:response to arsenic-containing substance"/>
    <property type="evidence" value="ECO:0007669"/>
    <property type="project" value="UniProtKB-KW"/>
</dbReference>
<keyword evidence="4" id="KW-1185">Reference proteome</keyword>
<evidence type="ECO:0000256" key="1">
    <source>
        <dbReference type="ARBA" id="ARBA00022849"/>
    </source>
</evidence>
<evidence type="ECO:0000313" key="3">
    <source>
        <dbReference type="EMBL" id="RZU50149.1"/>
    </source>
</evidence>
<dbReference type="Gene3D" id="3.40.50.2300">
    <property type="match status" value="1"/>
</dbReference>
<dbReference type="SUPFAM" id="SSF52788">
    <property type="entry name" value="Phosphotyrosine protein phosphatases I"/>
    <property type="match status" value="1"/>
</dbReference>
<comment type="caution">
    <text evidence="3">The sequence shown here is derived from an EMBL/GenBank/DDBJ whole genome shotgun (WGS) entry which is preliminary data.</text>
</comment>
<dbReference type="RefSeq" id="WP_130509120.1">
    <property type="nucleotide sequence ID" value="NZ_SHKY01000001.1"/>
</dbReference>